<dbReference type="GO" id="GO:0003700">
    <property type="term" value="F:DNA-binding transcription factor activity"/>
    <property type="evidence" value="ECO:0007669"/>
    <property type="project" value="TreeGrafter"/>
</dbReference>
<protein>
    <recommendedName>
        <fullName evidence="5">Transcriptional regulator LacI/GalR-like sensor domain-containing protein</fullName>
    </recommendedName>
</protein>
<evidence type="ECO:0000256" key="3">
    <source>
        <dbReference type="ARBA" id="ARBA00023125"/>
    </source>
</evidence>
<dbReference type="Pfam" id="PF13377">
    <property type="entry name" value="Peripla_BP_3"/>
    <property type="match status" value="1"/>
</dbReference>
<keyword evidence="3" id="KW-0238">DNA-binding</keyword>
<dbReference type="PANTHER" id="PTHR30146:SF148">
    <property type="entry name" value="HTH-TYPE TRANSCRIPTIONAL REPRESSOR PURR-RELATED"/>
    <property type="match status" value="1"/>
</dbReference>
<evidence type="ECO:0000256" key="4">
    <source>
        <dbReference type="ARBA" id="ARBA00023163"/>
    </source>
</evidence>
<proteinExistence type="predicted"/>
<evidence type="ECO:0000256" key="1">
    <source>
        <dbReference type="ARBA" id="ARBA00022491"/>
    </source>
</evidence>
<comment type="caution">
    <text evidence="6">The sequence shown here is derived from an EMBL/GenBank/DDBJ whole genome shotgun (WGS) entry which is preliminary data.</text>
</comment>
<sequence length="89" mass="10432">MAMEVIKAITSKRLQVQEDISVLSFDNLKFLSIFEPDLTTIDQLAFEIGEKVAELLMRLINKEESKNEQMFLADQLIVRQSFQQYMKIF</sequence>
<evidence type="ECO:0000256" key="2">
    <source>
        <dbReference type="ARBA" id="ARBA00023015"/>
    </source>
</evidence>
<keyword evidence="2" id="KW-0805">Transcription regulation</keyword>
<dbReference type="GO" id="GO:0000976">
    <property type="term" value="F:transcription cis-regulatory region binding"/>
    <property type="evidence" value="ECO:0007669"/>
    <property type="project" value="TreeGrafter"/>
</dbReference>
<dbReference type="InterPro" id="IPR028082">
    <property type="entry name" value="Peripla_BP_I"/>
</dbReference>
<organism evidence="6 7">
    <name type="scientific">Niallia taxi</name>
    <dbReference type="NCBI Taxonomy" id="2499688"/>
    <lineage>
        <taxon>Bacteria</taxon>
        <taxon>Bacillati</taxon>
        <taxon>Bacillota</taxon>
        <taxon>Bacilli</taxon>
        <taxon>Bacillales</taxon>
        <taxon>Bacillaceae</taxon>
        <taxon>Niallia</taxon>
    </lineage>
</organism>
<keyword evidence="1" id="KW-0678">Repressor</keyword>
<evidence type="ECO:0000259" key="5">
    <source>
        <dbReference type="Pfam" id="PF13377"/>
    </source>
</evidence>
<dbReference type="PANTHER" id="PTHR30146">
    <property type="entry name" value="LACI-RELATED TRANSCRIPTIONAL REPRESSOR"/>
    <property type="match status" value="1"/>
</dbReference>
<gene>
    <name evidence="6" type="ORF">EM808_12360</name>
</gene>
<dbReference type="EMBL" id="RZTZ01000004">
    <property type="protein sequence ID" value="RVT62571.1"/>
    <property type="molecule type" value="Genomic_DNA"/>
</dbReference>
<dbReference type="AlphaFoldDB" id="A0A3S2U9X9"/>
<accession>A0A3S2U9X9</accession>
<keyword evidence="4" id="KW-0804">Transcription</keyword>
<name>A0A3S2U9X9_9BACI</name>
<evidence type="ECO:0000313" key="7">
    <source>
        <dbReference type="Proteomes" id="UP000288024"/>
    </source>
</evidence>
<evidence type="ECO:0000313" key="6">
    <source>
        <dbReference type="EMBL" id="RVT62571.1"/>
    </source>
</evidence>
<keyword evidence="7" id="KW-1185">Reference proteome</keyword>
<dbReference type="SUPFAM" id="SSF53822">
    <property type="entry name" value="Periplasmic binding protein-like I"/>
    <property type="match status" value="1"/>
</dbReference>
<dbReference type="Proteomes" id="UP000288024">
    <property type="component" value="Unassembled WGS sequence"/>
</dbReference>
<reference evidence="6 7" key="1">
    <citation type="submission" date="2019-01" db="EMBL/GenBank/DDBJ databases">
        <title>Bacillus sp. M5HDSG1-1, whole genome shotgun sequence.</title>
        <authorList>
            <person name="Tuo L."/>
        </authorList>
    </citation>
    <scope>NUCLEOTIDE SEQUENCE [LARGE SCALE GENOMIC DNA]</scope>
    <source>
        <strain evidence="6 7">M5HDSG1-1</strain>
    </source>
</reference>
<dbReference type="InterPro" id="IPR046335">
    <property type="entry name" value="LacI/GalR-like_sensor"/>
</dbReference>
<dbReference type="Gene3D" id="3.40.50.2300">
    <property type="match status" value="2"/>
</dbReference>
<feature type="domain" description="Transcriptional regulator LacI/GalR-like sensor" evidence="5">
    <location>
        <begin position="1"/>
        <end position="82"/>
    </location>
</feature>